<accession>A0ABS3RAB1</accession>
<gene>
    <name evidence="2" type="ORF">J4557_36980</name>
</gene>
<dbReference type="Proteomes" id="UP000666915">
    <property type="component" value="Unassembled WGS sequence"/>
</dbReference>
<feature type="compositionally biased region" description="Basic and acidic residues" evidence="1">
    <location>
        <begin position="116"/>
        <end position="132"/>
    </location>
</feature>
<name>A0ABS3RAB1_9ACTN</name>
<organism evidence="2 3">
    <name type="scientific">Actinomadura nitritigenes</name>
    <dbReference type="NCBI Taxonomy" id="134602"/>
    <lineage>
        <taxon>Bacteria</taxon>
        <taxon>Bacillati</taxon>
        <taxon>Actinomycetota</taxon>
        <taxon>Actinomycetes</taxon>
        <taxon>Streptosporangiales</taxon>
        <taxon>Thermomonosporaceae</taxon>
        <taxon>Actinomadura</taxon>
    </lineage>
</organism>
<proteinExistence type="predicted"/>
<keyword evidence="3" id="KW-1185">Reference proteome</keyword>
<dbReference type="EMBL" id="JAGEOK010000030">
    <property type="protein sequence ID" value="MBO2443136.1"/>
    <property type="molecule type" value="Genomic_DNA"/>
</dbReference>
<evidence type="ECO:0000313" key="3">
    <source>
        <dbReference type="Proteomes" id="UP000666915"/>
    </source>
</evidence>
<reference evidence="2 3" key="1">
    <citation type="submission" date="2021-03" db="EMBL/GenBank/DDBJ databases">
        <authorList>
            <person name="Kanchanasin P."/>
            <person name="Saeng-In P."/>
            <person name="Phongsopitanun W."/>
            <person name="Yuki M."/>
            <person name="Kudo T."/>
            <person name="Ohkuma M."/>
            <person name="Tanasupawat S."/>
        </authorList>
    </citation>
    <scope>NUCLEOTIDE SEQUENCE [LARGE SCALE GENOMIC DNA]</scope>
    <source>
        <strain evidence="2 3">L46</strain>
    </source>
</reference>
<dbReference type="RefSeq" id="WP_208271455.1">
    <property type="nucleotide sequence ID" value="NZ_BAAAGM010000077.1"/>
</dbReference>
<evidence type="ECO:0000313" key="2">
    <source>
        <dbReference type="EMBL" id="MBO2443136.1"/>
    </source>
</evidence>
<evidence type="ECO:0000256" key="1">
    <source>
        <dbReference type="SAM" id="MobiDB-lite"/>
    </source>
</evidence>
<comment type="caution">
    <text evidence="2">The sequence shown here is derived from an EMBL/GenBank/DDBJ whole genome shotgun (WGS) entry which is preliminary data.</text>
</comment>
<sequence length="155" mass="15968">MQIEPPVMSAPRLRIDGPFGSADDCARTACSVAAPMVDRGGCMSRGAHLPSGSRAAVAEPTDHPRGEGHPARVVHRAAMRVNLVRPVRGPLLLVGPWAGGPAGVLVAAGPGVRRSRAGDDARAERDQGHLGEPDAAELLALDAALRTRASPLISS</sequence>
<protein>
    <submittedName>
        <fullName evidence="2">Uncharacterized protein</fullName>
    </submittedName>
</protein>
<feature type="region of interest" description="Disordered" evidence="1">
    <location>
        <begin position="114"/>
        <end position="134"/>
    </location>
</feature>